<dbReference type="SMART" id="SM00408">
    <property type="entry name" value="IGc2"/>
    <property type="match status" value="1"/>
</dbReference>
<dbReference type="AlphaFoldDB" id="A0A9N9XEK2"/>
<keyword evidence="1" id="KW-0812">Transmembrane</keyword>
<keyword evidence="1" id="KW-0472">Membrane</keyword>
<dbReference type="Proteomes" id="UP001153709">
    <property type="component" value="Chromosome 6"/>
</dbReference>
<keyword evidence="1" id="KW-1133">Transmembrane helix</keyword>
<dbReference type="PROSITE" id="PS50835">
    <property type="entry name" value="IG_LIKE"/>
    <property type="match status" value="1"/>
</dbReference>
<gene>
    <name evidence="4" type="ORF">DIABBA_LOCUS9406</name>
</gene>
<feature type="domain" description="Ig-like" evidence="3">
    <location>
        <begin position="34"/>
        <end position="113"/>
    </location>
</feature>
<evidence type="ECO:0000313" key="5">
    <source>
        <dbReference type="Proteomes" id="UP001153709"/>
    </source>
</evidence>
<name>A0A9N9XEK2_DIABA</name>
<sequence>MLKISLILFVCVLLRKCIGSINRSEYFFQEVSVGETAVLTCKSRNDNYSFDFWMLDNNAIIGIANQGFDNKTFSLECVTGDLTIRTISKEQEGLYACISRNATTGEVKVESIKVIVDQDWEDVYEHDSNINLIRVLIIVATLVLVAIGGYVIFRMWRERYYYPSYLGHEDESESIEEIYRSPTTSGLNRSRSPRRIILERTISHPTDGDSVSTDFKSILERTNS</sequence>
<feature type="signal peptide" evidence="2">
    <location>
        <begin position="1"/>
        <end position="19"/>
    </location>
</feature>
<reference evidence="4" key="1">
    <citation type="submission" date="2022-01" db="EMBL/GenBank/DDBJ databases">
        <authorList>
            <person name="King R."/>
        </authorList>
    </citation>
    <scope>NUCLEOTIDE SEQUENCE</scope>
</reference>
<dbReference type="InterPro" id="IPR013783">
    <property type="entry name" value="Ig-like_fold"/>
</dbReference>
<protein>
    <recommendedName>
        <fullName evidence="3">Ig-like domain-containing protein</fullName>
    </recommendedName>
</protein>
<accession>A0A9N9XEK2</accession>
<feature type="transmembrane region" description="Helical" evidence="1">
    <location>
        <begin position="132"/>
        <end position="153"/>
    </location>
</feature>
<dbReference type="Pfam" id="PF00047">
    <property type="entry name" value="ig"/>
    <property type="match status" value="1"/>
</dbReference>
<dbReference type="InterPro" id="IPR007110">
    <property type="entry name" value="Ig-like_dom"/>
</dbReference>
<dbReference type="InterPro" id="IPR036179">
    <property type="entry name" value="Ig-like_dom_sf"/>
</dbReference>
<dbReference type="InterPro" id="IPR013151">
    <property type="entry name" value="Immunoglobulin_dom"/>
</dbReference>
<dbReference type="SMART" id="SM00409">
    <property type="entry name" value="IG"/>
    <property type="match status" value="1"/>
</dbReference>
<dbReference type="InterPro" id="IPR003599">
    <property type="entry name" value="Ig_sub"/>
</dbReference>
<organism evidence="4 5">
    <name type="scientific">Diabrotica balteata</name>
    <name type="common">Banded cucumber beetle</name>
    <dbReference type="NCBI Taxonomy" id="107213"/>
    <lineage>
        <taxon>Eukaryota</taxon>
        <taxon>Metazoa</taxon>
        <taxon>Ecdysozoa</taxon>
        <taxon>Arthropoda</taxon>
        <taxon>Hexapoda</taxon>
        <taxon>Insecta</taxon>
        <taxon>Pterygota</taxon>
        <taxon>Neoptera</taxon>
        <taxon>Endopterygota</taxon>
        <taxon>Coleoptera</taxon>
        <taxon>Polyphaga</taxon>
        <taxon>Cucujiformia</taxon>
        <taxon>Chrysomeloidea</taxon>
        <taxon>Chrysomelidae</taxon>
        <taxon>Galerucinae</taxon>
        <taxon>Diabroticina</taxon>
        <taxon>Diabroticites</taxon>
        <taxon>Diabrotica</taxon>
    </lineage>
</organism>
<keyword evidence="2" id="KW-0732">Signal</keyword>
<dbReference type="Gene3D" id="2.60.40.10">
    <property type="entry name" value="Immunoglobulins"/>
    <property type="match status" value="1"/>
</dbReference>
<feature type="chain" id="PRO_5040179927" description="Ig-like domain-containing protein" evidence="2">
    <location>
        <begin position="20"/>
        <end position="224"/>
    </location>
</feature>
<keyword evidence="5" id="KW-1185">Reference proteome</keyword>
<dbReference type="SUPFAM" id="SSF48726">
    <property type="entry name" value="Immunoglobulin"/>
    <property type="match status" value="1"/>
</dbReference>
<evidence type="ECO:0000256" key="1">
    <source>
        <dbReference type="SAM" id="Phobius"/>
    </source>
</evidence>
<dbReference type="InterPro" id="IPR003598">
    <property type="entry name" value="Ig_sub2"/>
</dbReference>
<evidence type="ECO:0000313" key="4">
    <source>
        <dbReference type="EMBL" id="CAG9836313.1"/>
    </source>
</evidence>
<proteinExistence type="predicted"/>
<evidence type="ECO:0000259" key="3">
    <source>
        <dbReference type="PROSITE" id="PS50835"/>
    </source>
</evidence>
<evidence type="ECO:0000256" key="2">
    <source>
        <dbReference type="SAM" id="SignalP"/>
    </source>
</evidence>
<dbReference type="OrthoDB" id="10258440at2759"/>
<dbReference type="EMBL" id="OU898281">
    <property type="protein sequence ID" value="CAG9836313.1"/>
    <property type="molecule type" value="Genomic_DNA"/>
</dbReference>